<evidence type="ECO:0000313" key="1">
    <source>
        <dbReference type="EMBL" id="GIX96984.1"/>
    </source>
</evidence>
<dbReference type="AlphaFoldDB" id="A0AAV4PIQ8"/>
<evidence type="ECO:0000313" key="2">
    <source>
        <dbReference type="Proteomes" id="UP001054945"/>
    </source>
</evidence>
<keyword evidence="2" id="KW-1185">Reference proteome</keyword>
<dbReference type="EMBL" id="BPLR01004724">
    <property type="protein sequence ID" value="GIX96984.1"/>
    <property type="molecule type" value="Genomic_DNA"/>
</dbReference>
<accession>A0AAV4PIQ8</accession>
<name>A0AAV4PIQ8_CAEEX</name>
<proteinExistence type="predicted"/>
<sequence>MYQKAKKYKENKSKKKKKFNLKIKFYWVKKYNKTCVHKGHFYDLKCQRLIYQMSSLKHNQKEVWGKEGHVAMATGCRTRLHLTKSRRKYFITATCREKLKRKEKKEKKRQKREKKKEQ</sequence>
<protein>
    <submittedName>
        <fullName evidence="1">Uncharacterized protein</fullName>
    </submittedName>
</protein>
<reference evidence="1 2" key="1">
    <citation type="submission" date="2021-06" db="EMBL/GenBank/DDBJ databases">
        <title>Caerostris extrusa draft genome.</title>
        <authorList>
            <person name="Kono N."/>
            <person name="Arakawa K."/>
        </authorList>
    </citation>
    <scope>NUCLEOTIDE SEQUENCE [LARGE SCALE GENOMIC DNA]</scope>
</reference>
<comment type="caution">
    <text evidence="1">The sequence shown here is derived from an EMBL/GenBank/DDBJ whole genome shotgun (WGS) entry which is preliminary data.</text>
</comment>
<organism evidence="1 2">
    <name type="scientific">Caerostris extrusa</name>
    <name type="common">Bark spider</name>
    <name type="synonym">Caerostris bankana</name>
    <dbReference type="NCBI Taxonomy" id="172846"/>
    <lineage>
        <taxon>Eukaryota</taxon>
        <taxon>Metazoa</taxon>
        <taxon>Ecdysozoa</taxon>
        <taxon>Arthropoda</taxon>
        <taxon>Chelicerata</taxon>
        <taxon>Arachnida</taxon>
        <taxon>Araneae</taxon>
        <taxon>Araneomorphae</taxon>
        <taxon>Entelegynae</taxon>
        <taxon>Araneoidea</taxon>
        <taxon>Araneidae</taxon>
        <taxon>Caerostris</taxon>
    </lineage>
</organism>
<gene>
    <name evidence="1" type="ORF">CEXT_239131</name>
</gene>
<dbReference type="Proteomes" id="UP001054945">
    <property type="component" value="Unassembled WGS sequence"/>
</dbReference>